<dbReference type="InterPro" id="IPR025404">
    <property type="entry name" value="DUF4130"/>
</dbReference>
<feature type="domain" description="DUF4130" evidence="1">
    <location>
        <begin position="85"/>
        <end position="251"/>
    </location>
</feature>
<accession>A0ABV1FLK0</accession>
<organism evidence="2 3">
    <name type="scientific">Laedolimicola intestinihominis</name>
    <dbReference type="NCBI Taxonomy" id="3133166"/>
    <lineage>
        <taxon>Bacteria</taxon>
        <taxon>Bacillati</taxon>
        <taxon>Bacillota</taxon>
        <taxon>Clostridia</taxon>
        <taxon>Lachnospirales</taxon>
        <taxon>Lachnospiraceae</taxon>
        <taxon>Laedolimicola</taxon>
    </lineage>
</organism>
<gene>
    <name evidence="2" type="ORF">WMO29_15745</name>
</gene>
<dbReference type="InterPro" id="IPR023875">
    <property type="entry name" value="DNA_repair_put"/>
</dbReference>
<evidence type="ECO:0000313" key="3">
    <source>
        <dbReference type="Proteomes" id="UP001438008"/>
    </source>
</evidence>
<protein>
    <submittedName>
        <fullName evidence="2">TIGR03915 family putative DNA repair protein</fullName>
    </submittedName>
</protein>
<name>A0ABV1FLK0_9FIRM</name>
<dbReference type="RefSeq" id="WP_349165443.1">
    <property type="nucleotide sequence ID" value="NZ_JBBMFE010000020.1"/>
</dbReference>
<evidence type="ECO:0000313" key="2">
    <source>
        <dbReference type="EMBL" id="MEQ2473925.1"/>
    </source>
</evidence>
<reference evidence="2 3" key="1">
    <citation type="submission" date="2024-03" db="EMBL/GenBank/DDBJ databases">
        <title>Human intestinal bacterial collection.</title>
        <authorList>
            <person name="Pauvert C."/>
            <person name="Hitch T.C.A."/>
            <person name="Clavel T."/>
        </authorList>
    </citation>
    <scope>NUCLEOTIDE SEQUENCE [LARGE SCALE GENOMIC DNA]</scope>
    <source>
        <strain evidence="2 3">CLA-AA-H132</strain>
    </source>
</reference>
<evidence type="ECO:0000259" key="1">
    <source>
        <dbReference type="Pfam" id="PF13566"/>
    </source>
</evidence>
<dbReference type="NCBIfam" id="TIGR03915">
    <property type="entry name" value="SAM_7_link_chp"/>
    <property type="match status" value="1"/>
</dbReference>
<dbReference type="Pfam" id="PF13566">
    <property type="entry name" value="DUF4130"/>
    <property type="match status" value="1"/>
</dbReference>
<dbReference type="Proteomes" id="UP001438008">
    <property type="component" value="Unassembled WGS sequence"/>
</dbReference>
<proteinExistence type="predicted"/>
<sequence length="260" mass="30263">MTIFVCEDSLDGILTGVYDAWDSRLGHSRVKLKTADVDTYELFCEYRDVKTDMEKAEKVLRTVFHRMGEEAGEAICYACACPHPDKADAIYRLIARGLSMTDGTKAVYYLQDSSVSLVMKLRQKAWHEAHRMLGFLRFEELSGGVLYAQMEPPYAVLPLIAPHFADRLRQENWIIHDLKRGLLALHRAGGWWVLTDDQELNREFLAGRAEREEEFQMLWRTFCRTIAIEERRNPRCQQTLLPCRFRPHMNEFQTAGENNR</sequence>
<dbReference type="EMBL" id="JBBMFE010000020">
    <property type="protein sequence ID" value="MEQ2473925.1"/>
    <property type="molecule type" value="Genomic_DNA"/>
</dbReference>
<keyword evidence="3" id="KW-1185">Reference proteome</keyword>
<comment type="caution">
    <text evidence="2">The sequence shown here is derived from an EMBL/GenBank/DDBJ whole genome shotgun (WGS) entry which is preliminary data.</text>
</comment>